<evidence type="ECO:0000256" key="2">
    <source>
        <dbReference type="ARBA" id="ARBA00053549"/>
    </source>
</evidence>
<evidence type="ECO:0000256" key="1">
    <source>
        <dbReference type="ARBA" id="ARBA00005578"/>
    </source>
</evidence>
<dbReference type="Gene3D" id="3.30.300.90">
    <property type="entry name" value="BolA-like"/>
    <property type="match status" value="1"/>
</dbReference>
<dbReference type="SUPFAM" id="SSF82657">
    <property type="entry name" value="BolA-like"/>
    <property type="match status" value="1"/>
</dbReference>
<dbReference type="InterPro" id="IPR036065">
    <property type="entry name" value="BolA-like_sf"/>
</dbReference>
<dbReference type="Proteomes" id="UP000534426">
    <property type="component" value="Unassembled WGS sequence"/>
</dbReference>
<evidence type="ECO:0000256" key="3">
    <source>
        <dbReference type="ARBA" id="ARBA00064144"/>
    </source>
</evidence>
<evidence type="ECO:0000256" key="5">
    <source>
        <dbReference type="RuleBase" id="RU003860"/>
    </source>
</evidence>
<dbReference type="Pfam" id="PF01722">
    <property type="entry name" value="BolA"/>
    <property type="match status" value="1"/>
</dbReference>
<dbReference type="GO" id="GO:0005739">
    <property type="term" value="C:mitochondrion"/>
    <property type="evidence" value="ECO:0007669"/>
    <property type="project" value="TreeGrafter"/>
</dbReference>
<feature type="region of interest" description="Disordered" evidence="6">
    <location>
        <begin position="83"/>
        <end position="110"/>
    </location>
</feature>
<dbReference type="AlphaFoldDB" id="A0A7K4LKU3"/>
<comment type="caution">
    <text evidence="7">The sequence shown here is derived from an EMBL/GenBank/DDBJ whole genome shotgun (WGS) entry which is preliminary data.</text>
</comment>
<comment type="function">
    <text evidence="2">Acts as a mitochondrial iron-sulfur (Fe-S) cluster assembly factor that facilitates (Fe-S) cluster insertion into a subset of mitochondrial proteins. Probably acts together with the monothiol glutaredoxin GLRX5. May protect cells against oxidative stress.</text>
</comment>
<comment type="similarity">
    <text evidence="1 5">Belongs to the BolA/IbaG family.</text>
</comment>
<comment type="subunit">
    <text evidence="3">Interacts with GLRX5.</text>
</comment>
<dbReference type="FunFam" id="3.30.300.90:FF:000001">
    <property type="entry name" value="Transcriptional regulator BolA"/>
    <property type="match status" value="1"/>
</dbReference>
<dbReference type="EMBL" id="VWPW01017271">
    <property type="protein sequence ID" value="NWJ05283.1"/>
    <property type="molecule type" value="Genomic_DNA"/>
</dbReference>
<name>A0A7K4LKU3_9AVES</name>
<feature type="non-terminal residue" evidence="7">
    <location>
        <position position="1"/>
    </location>
</feature>
<keyword evidence="8" id="KW-1185">Reference proteome</keyword>
<dbReference type="PANTHER" id="PTHR46229:SF2">
    <property type="entry name" value="BOLA-LIKE PROTEIN 1"/>
    <property type="match status" value="1"/>
</dbReference>
<reference evidence="7 8" key="1">
    <citation type="submission" date="2019-09" db="EMBL/GenBank/DDBJ databases">
        <title>Bird 10,000 Genomes (B10K) Project - Family phase.</title>
        <authorList>
            <person name="Zhang G."/>
        </authorList>
    </citation>
    <scope>NUCLEOTIDE SEQUENCE [LARGE SCALE GENOMIC DNA]</scope>
    <source>
        <strain evidence="7">B10K-MSB-37135</strain>
        <tissue evidence="7">Heart</tissue>
    </source>
</reference>
<sequence length="110" mass="11711">AEGPVARAIRAKLQAALAPSHLQVVDESQRHAGAAGAESHFAVLVVSERFEGLRPLQRHHLVHAALRAELAGPVHALAIAARTPQQWRDDPSVPPRPPCLGGSKHDPSRA</sequence>
<evidence type="ECO:0000256" key="4">
    <source>
        <dbReference type="ARBA" id="ARBA00068230"/>
    </source>
</evidence>
<dbReference type="InterPro" id="IPR050961">
    <property type="entry name" value="BolA/IbaG_stress_morph_reg"/>
</dbReference>
<gene>
    <name evidence="7" type="primary">Bola1</name>
    <name evidence="7" type="ORF">CRYUND_R14422</name>
</gene>
<evidence type="ECO:0000256" key="6">
    <source>
        <dbReference type="SAM" id="MobiDB-lite"/>
    </source>
</evidence>
<dbReference type="InterPro" id="IPR002634">
    <property type="entry name" value="BolA"/>
</dbReference>
<accession>A0A7K4LKU3</accession>
<dbReference type="GO" id="GO:1990229">
    <property type="term" value="C:iron-sulfur cluster assembly complex"/>
    <property type="evidence" value="ECO:0007669"/>
    <property type="project" value="UniProtKB-ARBA"/>
</dbReference>
<organism evidence="7 8">
    <name type="scientific">Crypturellus undulatus</name>
    <dbReference type="NCBI Taxonomy" id="48396"/>
    <lineage>
        <taxon>Eukaryota</taxon>
        <taxon>Metazoa</taxon>
        <taxon>Chordata</taxon>
        <taxon>Craniata</taxon>
        <taxon>Vertebrata</taxon>
        <taxon>Euteleostomi</taxon>
        <taxon>Archelosauria</taxon>
        <taxon>Archosauria</taxon>
        <taxon>Dinosauria</taxon>
        <taxon>Saurischia</taxon>
        <taxon>Theropoda</taxon>
        <taxon>Coelurosauria</taxon>
        <taxon>Aves</taxon>
        <taxon>Palaeognathae</taxon>
        <taxon>Tinamiformes</taxon>
        <taxon>Tinamidae</taxon>
        <taxon>Crypturellus</taxon>
    </lineage>
</organism>
<evidence type="ECO:0000313" key="7">
    <source>
        <dbReference type="EMBL" id="NWJ05283.1"/>
    </source>
</evidence>
<dbReference type="PANTHER" id="PTHR46229">
    <property type="entry name" value="BOLA TRANSCRIPTION REGULATOR"/>
    <property type="match status" value="1"/>
</dbReference>
<proteinExistence type="inferred from homology"/>
<evidence type="ECO:0000313" key="8">
    <source>
        <dbReference type="Proteomes" id="UP000534426"/>
    </source>
</evidence>
<dbReference type="PIRSF" id="PIRSF003113">
    <property type="entry name" value="BolA"/>
    <property type="match status" value="1"/>
</dbReference>
<feature type="non-terminal residue" evidence="7">
    <location>
        <position position="110"/>
    </location>
</feature>
<protein>
    <recommendedName>
        <fullName evidence="4">BolA-like protein 1</fullName>
    </recommendedName>
</protein>